<dbReference type="Gene3D" id="3.40.50.300">
    <property type="entry name" value="P-loop containing nucleotide triphosphate hydrolases"/>
    <property type="match status" value="1"/>
</dbReference>
<name>A0ABT4GMZ0_9BACL</name>
<dbReference type="Proteomes" id="UP001527099">
    <property type="component" value="Unassembled WGS sequence"/>
</dbReference>
<feature type="compositionally biased region" description="Basic and acidic residues" evidence="1">
    <location>
        <begin position="499"/>
        <end position="514"/>
    </location>
</feature>
<evidence type="ECO:0000313" key="4">
    <source>
        <dbReference type="Proteomes" id="UP001527099"/>
    </source>
</evidence>
<accession>A0ABT4GMZ0</accession>
<reference evidence="3 4" key="1">
    <citation type="submission" date="2022-05" db="EMBL/GenBank/DDBJ databases">
        <title>Genome Sequencing of Bee-Associated Microbes.</title>
        <authorList>
            <person name="Dunlap C."/>
        </authorList>
    </citation>
    <scope>NUCLEOTIDE SEQUENCE [LARGE SCALE GENOMIC DNA]</scope>
    <source>
        <strain evidence="3 4">NRRL B-14421</strain>
    </source>
</reference>
<evidence type="ECO:0000256" key="1">
    <source>
        <dbReference type="SAM" id="MobiDB-lite"/>
    </source>
</evidence>
<gene>
    <name evidence="3" type="ORF">M5X19_32735</name>
</gene>
<protein>
    <submittedName>
        <fullName evidence="3">ATP-binding protein</fullName>
    </submittedName>
</protein>
<keyword evidence="4" id="KW-1185">Reference proteome</keyword>
<dbReference type="EMBL" id="JAMDMX010000151">
    <property type="protein sequence ID" value="MCY9697588.1"/>
    <property type="molecule type" value="Genomic_DNA"/>
</dbReference>
<evidence type="ECO:0000259" key="2">
    <source>
        <dbReference type="Pfam" id="PF13401"/>
    </source>
</evidence>
<sequence length="553" mass="63687">MSVRKPLRGRIEFAEYKETGISDYKGFPMIEALPEILDVKDATKRIKVLKKFNQEELQLSASKRKHCVERISAFVIPLNKHLEVEQKLSIFIRKGYLSRNITNADHTRRMRYAMMHFKRPDIADLERERYKIPLPTSSGLGIIGISGAGKSTGIARILDIYPQIIVHEEYEEKQLVWMKIDCPVTGTIKQLCLNFIHEIKDIMGETDNQNYQNYKTDELIPLMSSLALQNHLGVLVIDEIQYLHEVKSGGAALMLNFFNTLINTIGVPIVLIGTPKARHLFTKEFRNIKRITDQGSVDWDRMKQDDNDWKTLLKFIWEHQWTLQKAELTPEIEDALYFETQGIPDLVIKIFKESQKRVIGNTELITSSVINSVAQDQFQILQPPLNALRSGKKSEMLKYLDIFMKYEPSQIITKEDKQVYADEYGINLEEVLYEQVEDQQLQEIISWLMNADFPEEVANSVAMETKVPDLNHWKRAAFQAALVYRKDETHADNGAQPPDADRPTNRSNKAERSHTSGLLKVLSTKPKDKNSTLYHLIKKAGYVQDVRSRLVLG</sequence>
<organism evidence="3 4">
    <name type="scientific">Paenibacillus alginolyticus</name>
    <dbReference type="NCBI Taxonomy" id="59839"/>
    <lineage>
        <taxon>Bacteria</taxon>
        <taxon>Bacillati</taxon>
        <taxon>Bacillota</taxon>
        <taxon>Bacilli</taxon>
        <taxon>Bacillales</taxon>
        <taxon>Paenibacillaceae</taxon>
        <taxon>Paenibacillus</taxon>
    </lineage>
</organism>
<dbReference type="InterPro" id="IPR049945">
    <property type="entry name" value="AAA_22"/>
</dbReference>
<dbReference type="SUPFAM" id="SSF52540">
    <property type="entry name" value="P-loop containing nucleoside triphosphate hydrolases"/>
    <property type="match status" value="1"/>
</dbReference>
<evidence type="ECO:0000313" key="3">
    <source>
        <dbReference type="EMBL" id="MCY9697588.1"/>
    </source>
</evidence>
<comment type="caution">
    <text evidence="3">The sequence shown here is derived from an EMBL/GenBank/DDBJ whole genome shotgun (WGS) entry which is preliminary data.</text>
</comment>
<proteinExistence type="predicted"/>
<dbReference type="Pfam" id="PF13401">
    <property type="entry name" value="AAA_22"/>
    <property type="match status" value="1"/>
</dbReference>
<keyword evidence="3" id="KW-0067">ATP-binding</keyword>
<keyword evidence="3" id="KW-0547">Nucleotide-binding</keyword>
<dbReference type="RefSeq" id="WP_268618258.1">
    <property type="nucleotide sequence ID" value="NZ_JAMDMX010000151.1"/>
</dbReference>
<feature type="domain" description="ORC1/DEAH AAA+ ATPase" evidence="2">
    <location>
        <begin position="142"/>
        <end position="281"/>
    </location>
</feature>
<dbReference type="InterPro" id="IPR027417">
    <property type="entry name" value="P-loop_NTPase"/>
</dbReference>
<feature type="region of interest" description="Disordered" evidence="1">
    <location>
        <begin position="488"/>
        <end position="522"/>
    </location>
</feature>
<dbReference type="GO" id="GO:0005524">
    <property type="term" value="F:ATP binding"/>
    <property type="evidence" value="ECO:0007669"/>
    <property type="project" value="UniProtKB-KW"/>
</dbReference>